<protein>
    <submittedName>
        <fullName evidence="1">Uncharacterized protein</fullName>
    </submittedName>
</protein>
<dbReference type="Proteomes" id="UP001056978">
    <property type="component" value="Chromosome 14"/>
</dbReference>
<keyword evidence="2" id="KW-1185">Reference proteome</keyword>
<sequence>MIPKESTVRKNGKKKYSKKRLISKHSNNRKKNFFIRLNNKELENMLIQERSSGRKNNTEKKKNIHSLQENERMNKYIVHLQKLYRECKYEECLRFGLENIEKLKKKNYISKIEFLKIIGNVYFYLENYKYSSLTYILLSKYINKVSDKYKIEICYNAGVVFIKYFLESNDISFYLNAKTSFNCSLLFNERKSEHFNKTIYESTIKILRKHFTIDIRENAKKEKKKKKKREDNYVFSDNSSYENCLLKKDIDISSYSDENEEKKSSLSTDSGSSIHSRISIKTEDCEIIKERGRRNDYHERNLSCCSSYIDNSPLNDTSINKKELVSRENYLFPQKGINSNVKNITSVNSVSSNNRVNSVSSNNRVNSVSSNNRVNSVSSNNRVNSVSSNKRVKNNSSDNSINNIKCINSRCSSYYVKNSNSCMKEKNYKNNTHNEKNVVIETPEVPIASSNQNRNLKNIFFNNTLSSVSKNSQNNTVKSGTNSVLRNSPCIILRSSSHNILKCNSRSSLANSPRNFSTKSTNCLLNNIPSILLNKSPSNIFNKSSSNFLNNSPNILVNNSPNKFLNNSPKSLLNNSPCSFMNSYLGNLQNNSPSNLLKSNSASNSMDKPVPTLADNWRTNLRNNSVGNLSNISQGNLSSISQANLSNASRRNLCKVSRVNLSKFSSENISNNSSANLGNSSLVDWGKYSRENLRKISPANLGNISANLGSIPIANLRNNSIGNISNYSRGNISNYSRGNISNYSRGNISNFSRGNISNTSLANLRNNSSANLGIETLDNLRNTSLANLENKSLANLGNTSLANSRNNSIGNISNLSQGNPSNISSANLRNNSISNFSNNSVGHISNISQGSLSNNSPYNLSVKPPCKLSIKSPCNLLNKSSSMVRNNIPVKRISNQKNIIKCMRKNMDETNKKDTTRSVFNSNECILIDEKASYEDEHLQKKRRKENHHSSPNSLHESGVEVCDNIFPFKKDGSSHLDCSSREDKYIMIDSSVSYQKNENFPYKTKNKKRNKIKLGSKHSSFYNNILWKYKNMSIRNKIKKICKEHKINLLDEYYRIYELQYKNKQAIPILKHKNFSEFFHDIYMVCKMNKCDCMVKFVDELLNDKDVTDSNMHKEAISRERSHTNVRGNQCGSPRLINKHYRKERENFGVAEGIIKEDKFSWDKENIKKLNVKKYSRTSSLLRRMEYDRYQMEQVEKCNERKDKKNEKGIAGRRGENNYEQTYEQNSGVFKSINKEKTQNKTFDCSTFIKLYNEIRNSMSYVHFKYNSFDEKHYKEKREIEEVIIQNFNKINKKRIRDKVKKLSSYNNSILSNVADKLLDDTDELFLLKNYSSFLKIIKNNDNIQHIYYLYENMYAIDKFTHINSSNFFNISHFIIDILLLKQIKEKDYLKKKINKLKYSDQNCYRKYSEFNSDALLKNIINNVFLCNTEMSIDEYNNFPFSYLKNERKRKRKRKRTVLNEQNIHNKNIKLSKTVTVNNSDTNSYTNNRGEELNGQINKRLLCNNNSDFTRKKNLKSNFCTKYTMKNEGIINSQTKEEETLKNGEETKDNDLKKEKNQTIASDLRSLLSNVFVDTSNINKLITLSYEYNCEREKLYMELNKGDMEFFLMDSFYEYMNTTSINDCTRNKIEEITLMLFYYYCRNENKIKNVLFNIIFFFTYNNIINKKNVHQYATFLSLYDLYLVDLNCKSMSFFYHNVENDSKEVSDVKIKGSTYQNIEEYGENYMNIIHCYLHMLKLLYKCYLNKLKRKYTFDNINLEKVINYTFTLLNCLLIKYSYNQGGGKVRCRVLFLFMQFLYINAKYYFKNVSFFLDKYDINYLVKGEFGNFCKTKVNTTVHCNFYERTNKSVTPKLHTEGDQNDGQKEVSENELKREMKKTKYIEHREKGKEEDEDKQKHHLQSNEYALYEKEEQKGLDEKKDNRKEYVDELYKKNECKLDKEREQAQHKQQKRDEENYENADDERDGNEEKKDKEKRKEQGEHKEGTQRKEIVERVDEYEGQEGMKKREKRNNQMRREEYLKKSKINNHSSFSNVEKIKKVFTKLYENVNIAFSSFLKCYNKCYFILNLKLYESSLFKKKILKKIKRIIFYCNSLYSILKIKKLPMSKNYNFVFDEINYNLHNKNIFLNPLFFNVLIEDKYVKKIYTLNRNYILRMSEQDMCYDNITDLSSEKDLITILISFERLNKGTCEREKVNKKKKRFIILMYSYQYIKNCICKELKNSSILRLYKRAKELDENFNLSIDYLHSLFDTRLCMLSLDYELQNIIVEFINNCVNFILRYYNRNSICFLLINKLMKIYNMIFSIFYLRLNSFSEFNTNRLYKILSYDKNIFSYDDKATQNLLNFFHFINFRYGCSYNFLNHIFTSFHVFLNSLVKIDLNIEIEKKHIATERARRKYVMSDQRWEKGANSFNYGEIQKYLERRKRINRNGEKEKLNTINGIVYLKKDKIYKIINEVRRKVTINGKFKIKNRMLEGKFGNKINKYFSYFMGDEIRMEKRLNKDGRTPVCRIGGTNKKITNSYVLRSYFRNTDCNIRNKVKHNENVPKENIYFLMNSNSMRSSGVNTYNSNLSYRRRSHTNYIYNDIYHTKNNNDNKIKHMSNDAVSKENLFIYTIKNSGVIQNYKKLKKMKKKLKRKLNNKYCFFRYIAVVNKSHNNIYTSLCRIYSHILFVLISILYIENYNILHLRKSQDFFMNNDIYNTYYIFLHISSSIILLLSSPLKIYLHFCPSIKMESMNFMKNSKENKRINEEKSNINMLHSTNKRRNVQLVNENKDNEKMLCVVLGGKGGKTCVEENTYELINSSRKASNDKSNYDSKNRTCHMEYEIYLETLLNFSSINILLLSKKRYNRKNKIKRNKYIFTFCNLIENLLQNSMFYVDLFNNCKNRGDVLEMNDIFSKLNKLCKDNNTVDDFIIMKRVLIYHTLFKYIIHDKYVSYFQIGKNELYNVNKCTLNLFYFSLNILLTTFNTDISIHLERSLYNINSFHHTNLYYDAILNSVKKTIQYIKDGSKSSFNCMYACVLYYLDKCKNGEKSRINEKGEKEGKVEINGIIQNSEKNDINNTTPRYDLKVCSSPLSYDHVNGCAIPNFGCKGEDEKNSITDVINVSKSGREREEHVYDVENYEEKRCNDSSNYELMEEKCKSANWIKEKNIFRKKKKVINNIIYDMIIPYIDLNNIKVYNRIYRNNHSINSLINICFSFLFNNFLFLKSVYPFDIVSKDKSENEANEKRIITNEFTLDIVNMKMSEIKAVELFLSLYIHKYMQSICLDIKKLVDYNTYMNQFFWTLNKSHMNITHNDYIYLNYSFYNVYYKFNDYNVLQFLVNFKRSKSEGKEFMMSFVKIFDKLISLDEEISADYLDPLTYNIYLDYMKDLFLNDDYYYVCFYEYIKTVYLEENQESFKIDDFGCYLNELNELNPFKIKEDMKKKFRETVDKNYLLLIVKRKVFSRDMSYNNYDEIGRIGKDKNDRGSNSSRENLRVHNILKNYDANLEHTPNTTDNMRNRCIDSNELKCNKEKEKENNIAKCSVKKIPGKERVKVRLNNNPYNFKNIYKNYKSNLFELMNKKNINYFEIIKVLNSKHYNHFSNLFFSSFVHIMGEVKYDYNKQYNFNILKIMDKLNIALKASFYNNKNVILYYYIFQQYFHLYKFLEDKYFSEFVLSEYLLLNISTKFVDNALYNSNLYKIYSFLKFLYLRNVLKHTDILLNFLIYVYYKYFRYHYGKKDRKFHHFMELFLSIHEESYNNSLLTAEYKMKEGNNENNYTKEDFFTKNVFINNHSRTSLTNQENCDYLTVGNDDKMTDSNFNDTIIKKSVDIGTNENINDCKNKKKRSKDVRKECQEINSYYLVLSNSQNRYIHILFFKILTNFVKLKINILNAKNLLNNLNFYISSYVKYSLFYTFEEKNKGFKNALKHKYSFYDIKTIKKNFKLCIYIKNLCLKHDLFNSDILFFLNIESSMKKKKLKYRKKFSSLSKECDEEQVGCSSVEKICDKNGGDAQHISNYKNIEFLKNTKRSSSNEKEIAFVGTHDSAGYKVIESTNRNRLSMEHEQNSNPHEMETIQSKGNEYLTQGQDIINVGECRGENGIGKSIDNVEDISGNTVQTKVEENLGNIENGINASIGEHLHIYYDKENDDKNNNKMITGISEKHKVSNNSADIKKGLNNKEDYNINEIKVKKKEFSDGNINTSLDLSTKENMLINKFFEKRNEKKISKKYYMNILKFYLKNKVHGYSINSLECVKLEDKSIYLIFLFLGKIFYFLFNYLLSHSDEEDVVIGREYDLIKGKEDDVEMGREDAVKISSDKRDISDPLENSYTYDELLLYFMLISLCYYADSLIFLSFNFLDVQQISSKNDENLSLNKKEECSMNNVEYELEESQILGKQKKMKTCQVEKDDDNKMKKITFEEKFEITKNILKKNNDDDFKKKNVILKPCFVNTSNYYMFRNKATDIINNDKESTKMIIPMYKLLVTRLKICLYYPRYFFLASLFSYKYDTKLSNNLLNYIKDKNILSEHVKYYISEVNEGIKNLSKRIERDDNGYTVESFDVMEELNTLDNRGILNNHFVDDTNNSGTNNNDNNDNDGGGGENIVVHCSNIKQDKGSRILDENANTNETISESVFFSNSTIRNELSTNKKKKINSKMYIINYYTDYHENSNLNTLRSQVFNNSSYNMEYEGKSNHIKLEQKQKNVHDNLEECSIKNGDSSSIEKVIHTSSKNDEVKNIMNVAVKGAVRGPMSSPLNKSVKEVVKDQVNGVYDMEIDKNKINEFMYDIMKLKVVIKNIEIKYEDVLNDIIEGLNFISENKNCGNYNSQAAYHICIYYFMRKNYERCIYYMKFFVVKGTFKIWQNDSFNQDYYNLYCKRVQRNEFCVIKYFTIVLEVSKNVLKNALTKINDEICSESKKMFENFCISKLDTEVMNILIEERCLDVINKEKKEENMKNENVKTSNDENKNDGTKDSCADGGNTNEGKDTGVHEKIINSEKDSGTGDSKNTERKDSNNDEYKTSYSKNNFIDESKTDGNKERSTEECEEENVDQRENNVGECKSNGTKDISNDESKFNRCQESCISETMMNQNKESMNDSVEKFNNNEIVVDKNINTTTATVTATSEAEVAAATATDNVCSEKENKFTRNDNKWIYLGFDNLDHLNDIYHILKMLFEIYVYIGKTIKRFNDYKLLEEATVMYGYNISVINILFKIITEHICFIFEVLCYFTPHVLVYPIILLFSSSTSAFTSTEGCITANSDSKYMYLKQASLREELIYNSSSASMDLRIFKLFREFLANKSATMPFHLSTRMHSVFLLICKKLLYYQKNEKDIIKNMSIYYDKRNKKKKEGIMKFVENALNNKNKTSLTYFLNVFNNGKLLNCTNYLNCENIKFLTSKLVYSANCTDINRNNSQIIPLDNANKEKSNNMADKENIVSANNNNLLNDLNSETITSMLNNNDPVDEEKKNKECVLYYIKLNNDKNIYLYDDYNIFNNIKTKNEALNCVNSMLSDKNSSLKKTDSANMKKKKNIDLSLPDVKNSIRERDLRRLNREKSKVL</sequence>
<comment type="caution">
    <text evidence="1">The sequence shown here is derived from an EMBL/GenBank/DDBJ whole genome shotgun (WGS) entry which is preliminary data.</text>
</comment>
<dbReference type="EMBL" id="CM043782">
    <property type="protein sequence ID" value="KAI4834655.1"/>
    <property type="molecule type" value="Genomic_DNA"/>
</dbReference>
<evidence type="ECO:0000313" key="1">
    <source>
        <dbReference type="EMBL" id="KAI4834655.1"/>
    </source>
</evidence>
<evidence type="ECO:0000313" key="2">
    <source>
        <dbReference type="Proteomes" id="UP001056978"/>
    </source>
</evidence>
<name>A0ACB9Y169_PLABR</name>
<gene>
    <name evidence="1" type="ORF">MKS88_005330</name>
</gene>
<accession>A0ACB9Y169</accession>
<proteinExistence type="predicted"/>
<reference evidence="1" key="1">
    <citation type="submission" date="2022-06" db="EMBL/GenBank/DDBJ databases">
        <title>The First Complete Genome of the Simian Malaria Parasite Plasmodium brasilianum.</title>
        <authorList>
            <person name="Bajic M."/>
            <person name="Ravishankar S."/>
        </authorList>
    </citation>
    <scope>NUCLEOTIDE SEQUENCE</scope>
    <source>
        <strain evidence="1">Bolivian I</strain>
    </source>
</reference>
<organism evidence="1 2">
    <name type="scientific">Plasmodium brasilianum</name>
    <dbReference type="NCBI Taxonomy" id="5824"/>
    <lineage>
        <taxon>Eukaryota</taxon>
        <taxon>Sar</taxon>
        <taxon>Alveolata</taxon>
        <taxon>Apicomplexa</taxon>
        <taxon>Aconoidasida</taxon>
        <taxon>Haemosporida</taxon>
        <taxon>Plasmodiidae</taxon>
        <taxon>Plasmodium</taxon>
        <taxon>Plasmodium (Plasmodium)</taxon>
    </lineage>
</organism>